<dbReference type="PROSITE" id="PS50850">
    <property type="entry name" value="MFS"/>
    <property type="match status" value="1"/>
</dbReference>
<proteinExistence type="predicted"/>
<comment type="subcellular location">
    <subcellularLocation>
        <location evidence="1">Membrane</location>
        <topology evidence="1">Multi-pass membrane protein</topology>
    </subcellularLocation>
</comment>
<gene>
    <name evidence="9" type="ORF">M408DRAFT_69719</name>
</gene>
<dbReference type="GO" id="GO:0022857">
    <property type="term" value="F:transmembrane transporter activity"/>
    <property type="evidence" value="ECO:0007669"/>
    <property type="project" value="InterPro"/>
</dbReference>
<feature type="transmembrane region" description="Helical" evidence="7">
    <location>
        <begin position="273"/>
        <end position="298"/>
    </location>
</feature>
<evidence type="ECO:0000256" key="1">
    <source>
        <dbReference type="ARBA" id="ARBA00004141"/>
    </source>
</evidence>
<dbReference type="GO" id="GO:0016020">
    <property type="term" value="C:membrane"/>
    <property type="evidence" value="ECO:0007669"/>
    <property type="project" value="UniProtKB-SubCell"/>
</dbReference>
<feature type="region of interest" description="Disordered" evidence="6">
    <location>
        <begin position="1"/>
        <end position="27"/>
    </location>
</feature>
<feature type="transmembrane region" description="Helical" evidence="7">
    <location>
        <begin position="365"/>
        <end position="386"/>
    </location>
</feature>
<dbReference type="Pfam" id="PF07690">
    <property type="entry name" value="MFS_1"/>
    <property type="match status" value="1"/>
</dbReference>
<dbReference type="OrthoDB" id="2985014at2759"/>
<dbReference type="AlphaFoldDB" id="A0A0C3AUU4"/>
<evidence type="ECO:0000313" key="10">
    <source>
        <dbReference type="Proteomes" id="UP000054097"/>
    </source>
</evidence>
<feature type="transmembrane region" description="Helical" evidence="7">
    <location>
        <begin position="430"/>
        <end position="451"/>
    </location>
</feature>
<evidence type="ECO:0000256" key="4">
    <source>
        <dbReference type="ARBA" id="ARBA00022989"/>
    </source>
</evidence>
<feature type="transmembrane region" description="Helical" evidence="7">
    <location>
        <begin position="310"/>
        <end position="330"/>
    </location>
</feature>
<feature type="transmembrane region" description="Helical" evidence="7">
    <location>
        <begin position="172"/>
        <end position="193"/>
    </location>
</feature>
<evidence type="ECO:0000259" key="8">
    <source>
        <dbReference type="PROSITE" id="PS50850"/>
    </source>
</evidence>
<feature type="transmembrane region" description="Helical" evidence="7">
    <location>
        <begin position="116"/>
        <end position="136"/>
    </location>
</feature>
<dbReference type="InterPro" id="IPR036259">
    <property type="entry name" value="MFS_trans_sf"/>
</dbReference>
<reference evidence="10" key="2">
    <citation type="submission" date="2015-01" db="EMBL/GenBank/DDBJ databases">
        <title>Evolutionary Origins and Diversification of the Mycorrhizal Mutualists.</title>
        <authorList>
            <consortium name="DOE Joint Genome Institute"/>
            <consortium name="Mycorrhizal Genomics Consortium"/>
            <person name="Kohler A."/>
            <person name="Kuo A."/>
            <person name="Nagy L.G."/>
            <person name="Floudas D."/>
            <person name="Copeland A."/>
            <person name="Barry K.W."/>
            <person name="Cichocki N."/>
            <person name="Veneault-Fourrey C."/>
            <person name="LaButti K."/>
            <person name="Lindquist E.A."/>
            <person name="Lipzen A."/>
            <person name="Lundell T."/>
            <person name="Morin E."/>
            <person name="Murat C."/>
            <person name="Riley R."/>
            <person name="Ohm R."/>
            <person name="Sun H."/>
            <person name="Tunlid A."/>
            <person name="Henrissat B."/>
            <person name="Grigoriev I.V."/>
            <person name="Hibbett D.S."/>
            <person name="Martin F."/>
        </authorList>
    </citation>
    <scope>NUCLEOTIDE SEQUENCE [LARGE SCALE GENOMIC DNA]</scope>
    <source>
        <strain evidence="10">MAFF 305830</strain>
    </source>
</reference>
<dbReference type="SUPFAM" id="SSF103473">
    <property type="entry name" value="MFS general substrate transporter"/>
    <property type="match status" value="1"/>
</dbReference>
<keyword evidence="3 7" id="KW-0812">Transmembrane</keyword>
<feature type="non-terminal residue" evidence="9">
    <location>
        <position position="470"/>
    </location>
</feature>
<evidence type="ECO:0000313" key="9">
    <source>
        <dbReference type="EMBL" id="KIM28335.1"/>
    </source>
</evidence>
<dbReference type="PANTHER" id="PTHR43791:SF36">
    <property type="entry name" value="TRANSPORTER, PUTATIVE (AFU_ORTHOLOGUE AFUA_6G08340)-RELATED"/>
    <property type="match status" value="1"/>
</dbReference>
<dbReference type="HOGENOM" id="CLU_001265_0_1_1"/>
<evidence type="ECO:0000256" key="7">
    <source>
        <dbReference type="SAM" id="Phobius"/>
    </source>
</evidence>
<keyword evidence="5 7" id="KW-0472">Membrane</keyword>
<accession>A0A0C3AUU4</accession>
<evidence type="ECO:0000256" key="6">
    <source>
        <dbReference type="SAM" id="MobiDB-lite"/>
    </source>
</evidence>
<dbReference type="InterPro" id="IPR011701">
    <property type="entry name" value="MFS"/>
</dbReference>
<dbReference type="STRING" id="933852.A0A0C3AUU4"/>
<evidence type="ECO:0000256" key="2">
    <source>
        <dbReference type="ARBA" id="ARBA00022448"/>
    </source>
</evidence>
<dbReference type="PANTHER" id="PTHR43791">
    <property type="entry name" value="PERMEASE-RELATED"/>
    <property type="match status" value="1"/>
</dbReference>
<sequence>MLDEKNSEDRLETAESSKEHGSQPEDNTVDAHLERRLLLKLDVVIMPLTALLYLSAYLDRGNIGNARLQGLQETILDDDDTKYSTVLTAFFITYIIFSIPGTLFARAWIPSRSIALGALIWSIAVSGMAGAMTYPSIIVCRLFIGIGEALFGQAVALYYSIWYRKDEVAKRLGFFIGAGVLSGAFGGLIAYGVSHITSGIATWRILFMIEGLPSFLLAVLVFIFLPSLPSKSRYLNETERALELKRLNLDSLNETTKGIDWQGVKRALTDPKAWIISILYSCMNLTLGSVSGFLPTIIKSLGYSNADAQLYSVPPYAVALVFMTGVAAISDRQKSRGLFVALVFAISSVGWIILLTVVGNQRARYFATFCVVIGGYAAIPLIVAWVSNNCPSQSQRATNLGMLNSIGQCLSILAAFIFPTPEGPTWRKGFGVNLAFNLLAIIIALSLTAYFRMENKRRDQREGGRPPAGT</sequence>
<dbReference type="FunFam" id="1.20.1250.20:FF:000013">
    <property type="entry name" value="MFS general substrate transporter"/>
    <property type="match status" value="1"/>
</dbReference>
<keyword evidence="4 7" id="KW-1133">Transmembrane helix</keyword>
<feature type="transmembrane region" description="Helical" evidence="7">
    <location>
        <begin position="398"/>
        <end position="418"/>
    </location>
</feature>
<feature type="transmembrane region" description="Helical" evidence="7">
    <location>
        <begin position="86"/>
        <end position="109"/>
    </location>
</feature>
<dbReference type="EMBL" id="KN824293">
    <property type="protein sequence ID" value="KIM28335.1"/>
    <property type="molecule type" value="Genomic_DNA"/>
</dbReference>
<dbReference type="Gene3D" id="1.20.1250.20">
    <property type="entry name" value="MFS general substrate transporter like domains"/>
    <property type="match status" value="2"/>
</dbReference>
<dbReference type="InterPro" id="IPR020846">
    <property type="entry name" value="MFS_dom"/>
</dbReference>
<feature type="transmembrane region" description="Helical" evidence="7">
    <location>
        <begin position="142"/>
        <end position="160"/>
    </location>
</feature>
<evidence type="ECO:0000256" key="5">
    <source>
        <dbReference type="ARBA" id="ARBA00023136"/>
    </source>
</evidence>
<keyword evidence="10" id="KW-1185">Reference proteome</keyword>
<protein>
    <recommendedName>
        <fullName evidence="8">Major facilitator superfamily (MFS) profile domain-containing protein</fullName>
    </recommendedName>
</protein>
<feature type="transmembrane region" description="Helical" evidence="7">
    <location>
        <begin position="37"/>
        <end position="58"/>
    </location>
</feature>
<reference evidence="9 10" key="1">
    <citation type="submission" date="2014-04" db="EMBL/GenBank/DDBJ databases">
        <authorList>
            <consortium name="DOE Joint Genome Institute"/>
            <person name="Kuo A."/>
            <person name="Zuccaro A."/>
            <person name="Kohler A."/>
            <person name="Nagy L.G."/>
            <person name="Floudas D."/>
            <person name="Copeland A."/>
            <person name="Barry K.W."/>
            <person name="Cichocki N."/>
            <person name="Veneault-Fourrey C."/>
            <person name="LaButti K."/>
            <person name="Lindquist E.A."/>
            <person name="Lipzen A."/>
            <person name="Lundell T."/>
            <person name="Morin E."/>
            <person name="Murat C."/>
            <person name="Sun H."/>
            <person name="Tunlid A."/>
            <person name="Henrissat B."/>
            <person name="Grigoriev I.V."/>
            <person name="Hibbett D.S."/>
            <person name="Martin F."/>
            <person name="Nordberg H.P."/>
            <person name="Cantor M.N."/>
            <person name="Hua S.X."/>
        </authorList>
    </citation>
    <scope>NUCLEOTIDE SEQUENCE [LARGE SCALE GENOMIC DNA]</scope>
    <source>
        <strain evidence="9 10">MAFF 305830</strain>
    </source>
</reference>
<feature type="domain" description="Major facilitator superfamily (MFS) profile" evidence="8">
    <location>
        <begin position="45"/>
        <end position="458"/>
    </location>
</feature>
<feature type="transmembrane region" description="Helical" evidence="7">
    <location>
        <begin position="337"/>
        <end position="359"/>
    </location>
</feature>
<feature type="transmembrane region" description="Helical" evidence="7">
    <location>
        <begin position="205"/>
        <end position="225"/>
    </location>
</feature>
<dbReference type="Proteomes" id="UP000054097">
    <property type="component" value="Unassembled WGS sequence"/>
</dbReference>
<name>A0A0C3AUU4_SERVB</name>
<organism evidence="9 10">
    <name type="scientific">Serendipita vermifera MAFF 305830</name>
    <dbReference type="NCBI Taxonomy" id="933852"/>
    <lineage>
        <taxon>Eukaryota</taxon>
        <taxon>Fungi</taxon>
        <taxon>Dikarya</taxon>
        <taxon>Basidiomycota</taxon>
        <taxon>Agaricomycotina</taxon>
        <taxon>Agaricomycetes</taxon>
        <taxon>Sebacinales</taxon>
        <taxon>Serendipitaceae</taxon>
        <taxon>Serendipita</taxon>
    </lineage>
</organism>
<evidence type="ECO:0000256" key="3">
    <source>
        <dbReference type="ARBA" id="ARBA00022692"/>
    </source>
</evidence>
<keyword evidence="2" id="KW-0813">Transport</keyword>